<evidence type="ECO:0000256" key="2">
    <source>
        <dbReference type="ARBA" id="ARBA00004906"/>
    </source>
</evidence>
<keyword evidence="5" id="KW-0863">Zinc-finger</keyword>
<proteinExistence type="inferred from homology"/>
<evidence type="ECO:0000256" key="3">
    <source>
        <dbReference type="ARBA" id="ARBA00022679"/>
    </source>
</evidence>
<keyword evidence="9" id="KW-1185">Reference proteome</keyword>
<evidence type="ECO:0000256" key="5">
    <source>
        <dbReference type="RuleBase" id="RU367105"/>
    </source>
</evidence>
<dbReference type="GO" id="GO:0005737">
    <property type="term" value="C:cytoplasm"/>
    <property type="evidence" value="ECO:0007669"/>
    <property type="project" value="UniProtKB-SubCell"/>
</dbReference>
<evidence type="ECO:0000256" key="6">
    <source>
        <dbReference type="SAM" id="MobiDB-lite"/>
    </source>
</evidence>
<dbReference type="EMBL" id="CM015730">
    <property type="protein sequence ID" value="KAF3703435.1"/>
    <property type="molecule type" value="Genomic_DNA"/>
</dbReference>
<comment type="pathway">
    <text evidence="2 5">Protein modification; protein ubiquitination.</text>
</comment>
<keyword evidence="5" id="KW-0862">Zinc</keyword>
<comment type="catalytic activity">
    <reaction evidence="1 5">
        <text>S-ubiquitinyl-[E2 ubiquitin-conjugating enzyme]-L-cysteine + [acceptor protein]-L-lysine = [E2 ubiquitin-conjugating enzyme]-L-cysteine + N(6)-ubiquitinyl-[acceptor protein]-L-lysine.</text>
        <dbReference type="EC" id="2.3.2.27"/>
    </reaction>
</comment>
<keyword evidence="4 5" id="KW-0479">Metal-binding</keyword>
<organism evidence="8 9">
    <name type="scientific">Channa argus</name>
    <name type="common">Northern snakehead</name>
    <name type="synonym">Ophicephalus argus</name>
    <dbReference type="NCBI Taxonomy" id="215402"/>
    <lineage>
        <taxon>Eukaryota</taxon>
        <taxon>Metazoa</taxon>
        <taxon>Chordata</taxon>
        <taxon>Craniata</taxon>
        <taxon>Vertebrata</taxon>
        <taxon>Euteleostomi</taxon>
        <taxon>Actinopterygii</taxon>
        <taxon>Neopterygii</taxon>
        <taxon>Teleostei</taxon>
        <taxon>Neoteleostei</taxon>
        <taxon>Acanthomorphata</taxon>
        <taxon>Anabantaria</taxon>
        <taxon>Anabantiformes</taxon>
        <taxon>Channoidei</taxon>
        <taxon>Channidae</taxon>
        <taxon>Channa</taxon>
    </lineage>
</organism>
<dbReference type="InterPro" id="IPR039398">
    <property type="entry name" value="Deltex_fam"/>
</dbReference>
<evidence type="ECO:0000256" key="4">
    <source>
        <dbReference type="ARBA" id="ARBA00022723"/>
    </source>
</evidence>
<feature type="domain" description="Deltex C-terminal" evidence="7">
    <location>
        <begin position="59"/>
        <end position="188"/>
    </location>
</feature>
<dbReference type="GO" id="GO:0008270">
    <property type="term" value="F:zinc ion binding"/>
    <property type="evidence" value="ECO:0007669"/>
    <property type="project" value="UniProtKB-KW"/>
</dbReference>
<gene>
    <name evidence="8" type="ORF">EXN66_Car019123</name>
</gene>
<dbReference type="GO" id="GO:0007219">
    <property type="term" value="P:Notch signaling pathway"/>
    <property type="evidence" value="ECO:0007669"/>
    <property type="project" value="InterPro"/>
</dbReference>
<sequence length="189" mass="21107">MAAADVNNRTNNSTDLKIMGSDQSKNKLHCNRYLDKQGPPSVEQQAREEVNGTYRVPKSSQPPGQMTWVVLHRDLPGFPHDNTLQISYIFPDGVQTEKHPHPGLPYSGLRLCAYLPENREGKKVVKLLEKAFYKELLFTVATNKDGKDVITTASIPLKTQQDGGSRANGYPDPDYLKTVSKLLKDKGIE</sequence>
<dbReference type="GO" id="GO:0061630">
    <property type="term" value="F:ubiquitin protein ligase activity"/>
    <property type="evidence" value="ECO:0007669"/>
    <property type="project" value="UniProtKB-UniRule"/>
</dbReference>
<dbReference type="Pfam" id="PF18102">
    <property type="entry name" value="DTC"/>
    <property type="match status" value="1"/>
</dbReference>
<keyword evidence="5" id="KW-0963">Cytoplasm</keyword>
<keyword evidence="3 5" id="KW-0808">Transferase</keyword>
<dbReference type="UniPathway" id="UPA00143"/>
<dbReference type="AlphaFoldDB" id="A0A6G1QLK6"/>
<comment type="subcellular location">
    <subcellularLocation>
        <location evidence="5">Cytoplasm</location>
    </subcellularLocation>
</comment>
<evidence type="ECO:0000313" key="9">
    <source>
        <dbReference type="Proteomes" id="UP000503349"/>
    </source>
</evidence>
<accession>A0A6G1QLK6</accession>
<reference evidence="8 9" key="1">
    <citation type="submission" date="2019-02" db="EMBL/GenBank/DDBJ databases">
        <title>Opniocepnalus argus genome.</title>
        <authorList>
            <person name="Zhou C."/>
            <person name="Xiao S."/>
        </authorList>
    </citation>
    <scope>NUCLEOTIDE SEQUENCE [LARGE SCALE GENOMIC DNA]</scope>
    <source>
        <strain evidence="8">OARG1902GOOAL</strain>
        <tissue evidence="8">Muscle</tissue>
    </source>
</reference>
<reference evidence="9" key="2">
    <citation type="submission" date="2019-02" db="EMBL/GenBank/DDBJ databases">
        <title>Opniocepnalus argus Var Kimnra genome.</title>
        <authorList>
            <person name="Zhou C."/>
            <person name="Xiao S."/>
        </authorList>
    </citation>
    <scope>NUCLEOTIDE SEQUENCE [LARGE SCALE GENOMIC DNA]</scope>
</reference>
<dbReference type="InterPro" id="IPR039396">
    <property type="entry name" value="Deltex_C"/>
</dbReference>
<dbReference type="Gene3D" id="3.30.390.130">
    <property type="match status" value="1"/>
</dbReference>
<name>A0A6G1QLK6_CHAAH</name>
<evidence type="ECO:0000313" key="8">
    <source>
        <dbReference type="EMBL" id="KAF3703435.1"/>
    </source>
</evidence>
<feature type="region of interest" description="Disordered" evidence="6">
    <location>
        <begin position="1"/>
        <end position="24"/>
    </location>
</feature>
<dbReference type="PANTHER" id="PTHR12622">
    <property type="entry name" value="DELTEX-RELATED"/>
    <property type="match status" value="1"/>
</dbReference>
<dbReference type="InterPro" id="IPR039399">
    <property type="entry name" value="Deltex_C_sf"/>
</dbReference>
<evidence type="ECO:0000256" key="1">
    <source>
        <dbReference type="ARBA" id="ARBA00000900"/>
    </source>
</evidence>
<dbReference type="EC" id="2.3.2.27" evidence="5"/>
<dbReference type="Proteomes" id="UP000503349">
    <property type="component" value="Chromosome 19"/>
</dbReference>
<dbReference type="GO" id="GO:0016567">
    <property type="term" value="P:protein ubiquitination"/>
    <property type="evidence" value="ECO:0007669"/>
    <property type="project" value="UniProtKB-UniRule"/>
</dbReference>
<comment type="similarity">
    <text evidence="5">Belongs to the Deltex family.</text>
</comment>
<protein>
    <recommendedName>
        <fullName evidence="5">E3 ubiquitin-protein ligase</fullName>
        <ecNumber evidence="5">2.3.2.27</ecNumber>
    </recommendedName>
</protein>
<evidence type="ECO:0000259" key="7">
    <source>
        <dbReference type="Pfam" id="PF18102"/>
    </source>
</evidence>